<comment type="caution">
    <text evidence="1">The sequence shown here is derived from an EMBL/GenBank/DDBJ whole genome shotgun (WGS) entry which is preliminary data.</text>
</comment>
<dbReference type="Proteomes" id="UP000236946">
    <property type="component" value="Unassembled WGS sequence"/>
</dbReference>
<evidence type="ECO:0000313" key="1">
    <source>
        <dbReference type="EMBL" id="PJE69726.1"/>
    </source>
</evidence>
<reference evidence="2" key="1">
    <citation type="submission" date="2017-09" db="EMBL/GenBank/DDBJ databases">
        <title>Depth-based differentiation of microbial function through sediment-hosted aquifers and enrichment of novel symbionts in the deep terrestrial subsurface.</title>
        <authorList>
            <person name="Probst A.J."/>
            <person name="Ladd B."/>
            <person name="Jarett J.K."/>
            <person name="Geller-Mcgrath D.E."/>
            <person name="Sieber C.M.K."/>
            <person name="Emerson J.B."/>
            <person name="Anantharaman K."/>
            <person name="Thomas B.C."/>
            <person name="Malmstrom R."/>
            <person name="Stieglmeier M."/>
            <person name="Klingl A."/>
            <person name="Woyke T."/>
            <person name="Ryan C.M."/>
            <person name="Banfield J.F."/>
        </authorList>
    </citation>
    <scope>NUCLEOTIDE SEQUENCE [LARGE SCALE GENOMIC DNA]</scope>
</reference>
<evidence type="ECO:0000313" key="2">
    <source>
        <dbReference type="Proteomes" id="UP000236946"/>
    </source>
</evidence>
<organism evidence="1 2">
    <name type="scientific">Candidatus Staskawiczbacteria bacterium CG10_big_fil_rev_8_21_14_0_10_38_10</name>
    <dbReference type="NCBI Taxonomy" id="1974891"/>
    <lineage>
        <taxon>Bacteria</taxon>
        <taxon>Candidatus Staskawicziibacteriota</taxon>
    </lineage>
</organism>
<feature type="non-terminal residue" evidence="1">
    <location>
        <position position="90"/>
    </location>
</feature>
<dbReference type="AlphaFoldDB" id="A0A2H9T1V9"/>
<protein>
    <submittedName>
        <fullName evidence="1">Uncharacterized protein</fullName>
    </submittedName>
</protein>
<gene>
    <name evidence="1" type="ORF">COU98_00440</name>
</gene>
<sequence>PVKGKGKKETEVVLFHFGKTTTSGQVISEMEKAGCRPAQIEELLALGASQPDLQKQFPIVALGSVWRDSDGHRDVPYLHWGGVGRDLLLR</sequence>
<feature type="non-terminal residue" evidence="1">
    <location>
        <position position="1"/>
    </location>
</feature>
<proteinExistence type="predicted"/>
<dbReference type="EMBL" id="PFEN01000009">
    <property type="protein sequence ID" value="PJE69726.1"/>
    <property type="molecule type" value="Genomic_DNA"/>
</dbReference>
<accession>A0A2H9T1V9</accession>
<name>A0A2H9T1V9_9BACT</name>